<gene>
    <name evidence="2" type="ORF">VCS650_LOCUS6247</name>
</gene>
<feature type="compositionally biased region" description="Basic residues" evidence="1">
    <location>
        <begin position="13"/>
        <end position="27"/>
    </location>
</feature>
<dbReference type="Proteomes" id="UP000663891">
    <property type="component" value="Unassembled WGS sequence"/>
</dbReference>
<protein>
    <submittedName>
        <fullName evidence="2">Uncharacterized protein</fullName>
    </submittedName>
</protein>
<evidence type="ECO:0000313" key="2">
    <source>
        <dbReference type="EMBL" id="CAF0843144.1"/>
    </source>
</evidence>
<dbReference type="EMBL" id="CAJNON010000038">
    <property type="protein sequence ID" value="CAF0843144.1"/>
    <property type="molecule type" value="Genomic_DNA"/>
</dbReference>
<evidence type="ECO:0000313" key="3">
    <source>
        <dbReference type="Proteomes" id="UP000663891"/>
    </source>
</evidence>
<sequence length="282" mass="33053">MNASVTAKENVLHSKHKSLNQQHRKRPAAVIQKKDNWSLDEVSGKIHHLLKSINTMCDESSITLDEILKSSNSTLGKLYQLFLSLTNNEDHLLDQEIVNNFIFKNTEGLITKLNQINKNPMNFIQFIKYIQHIAKENQFSNEYLYEKLLRPTCFIDNQNQNNNALDSSNILLDEYNKDLFRLEQYFIKYSEKSNDNSYSKMNCSTFIKCICQNRKLNKVYIRLELNGLFYQILSLLIDQGVYISGSITIDFYGFLLCLQHISRIFHFNLRALIKNLINKHQK</sequence>
<dbReference type="OrthoDB" id="9993052at2759"/>
<name>A0A813VYH5_9BILA</name>
<dbReference type="AlphaFoldDB" id="A0A813VYH5"/>
<feature type="region of interest" description="Disordered" evidence="1">
    <location>
        <begin position="1"/>
        <end position="27"/>
    </location>
</feature>
<comment type="caution">
    <text evidence="2">The sequence shown here is derived from an EMBL/GenBank/DDBJ whole genome shotgun (WGS) entry which is preliminary data.</text>
</comment>
<organism evidence="2 3">
    <name type="scientific">Adineta steineri</name>
    <dbReference type="NCBI Taxonomy" id="433720"/>
    <lineage>
        <taxon>Eukaryota</taxon>
        <taxon>Metazoa</taxon>
        <taxon>Spiralia</taxon>
        <taxon>Gnathifera</taxon>
        <taxon>Rotifera</taxon>
        <taxon>Eurotatoria</taxon>
        <taxon>Bdelloidea</taxon>
        <taxon>Adinetida</taxon>
        <taxon>Adinetidae</taxon>
        <taxon>Adineta</taxon>
    </lineage>
</organism>
<reference evidence="2" key="1">
    <citation type="submission" date="2021-02" db="EMBL/GenBank/DDBJ databases">
        <authorList>
            <person name="Nowell W R."/>
        </authorList>
    </citation>
    <scope>NUCLEOTIDE SEQUENCE</scope>
</reference>
<accession>A0A813VYH5</accession>
<proteinExistence type="predicted"/>
<evidence type="ECO:0000256" key="1">
    <source>
        <dbReference type="SAM" id="MobiDB-lite"/>
    </source>
</evidence>